<reference evidence="2 3" key="1">
    <citation type="journal article" date="2008" name="Nature">
        <title>The genome of the model beetle and pest Tribolium castaneum.</title>
        <authorList>
            <consortium name="Tribolium Genome Sequencing Consortium"/>
            <person name="Richards S."/>
            <person name="Gibbs R.A."/>
            <person name="Weinstock G.M."/>
            <person name="Brown S.J."/>
            <person name="Denell R."/>
            <person name="Beeman R.W."/>
            <person name="Gibbs R."/>
            <person name="Beeman R.W."/>
            <person name="Brown S.J."/>
            <person name="Bucher G."/>
            <person name="Friedrich M."/>
            <person name="Grimmelikhuijzen C.J."/>
            <person name="Klingler M."/>
            <person name="Lorenzen M."/>
            <person name="Richards S."/>
            <person name="Roth S."/>
            <person name="Schroder R."/>
            <person name="Tautz D."/>
            <person name="Zdobnov E.M."/>
            <person name="Muzny D."/>
            <person name="Gibbs R.A."/>
            <person name="Weinstock G.M."/>
            <person name="Attaway T."/>
            <person name="Bell S."/>
            <person name="Buhay C.J."/>
            <person name="Chandrabose M.N."/>
            <person name="Chavez D."/>
            <person name="Clerk-Blankenburg K.P."/>
            <person name="Cree A."/>
            <person name="Dao M."/>
            <person name="Davis C."/>
            <person name="Chacko J."/>
            <person name="Dinh H."/>
            <person name="Dugan-Rocha S."/>
            <person name="Fowler G."/>
            <person name="Garner T.T."/>
            <person name="Garnes J."/>
            <person name="Gnirke A."/>
            <person name="Hawes A."/>
            <person name="Hernandez J."/>
            <person name="Hines S."/>
            <person name="Holder M."/>
            <person name="Hume J."/>
            <person name="Jhangiani S.N."/>
            <person name="Joshi V."/>
            <person name="Khan Z.M."/>
            <person name="Jackson L."/>
            <person name="Kovar C."/>
            <person name="Kowis A."/>
            <person name="Lee S."/>
            <person name="Lewis L.R."/>
            <person name="Margolis J."/>
            <person name="Morgan M."/>
            <person name="Nazareth L.V."/>
            <person name="Nguyen N."/>
            <person name="Okwuonu G."/>
            <person name="Parker D."/>
            <person name="Richards S."/>
            <person name="Ruiz S.J."/>
            <person name="Santibanez J."/>
            <person name="Savard J."/>
            <person name="Scherer S.E."/>
            <person name="Schneider B."/>
            <person name="Sodergren E."/>
            <person name="Tautz D."/>
            <person name="Vattahil S."/>
            <person name="Villasana D."/>
            <person name="White C.S."/>
            <person name="Wright R."/>
            <person name="Park Y."/>
            <person name="Beeman R.W."/>
            <person name="Lord J."/>
            <person name="Oppert B."/>
            <person name="Lorenzen M."/>
            <person name="Brown S."/>
            <person name="Wang L."/>
            <person name="Savard J."/>
            <person name="Tautz D."/>
            <person name="Richards S."/>
            <person name="Weinstock G."/>
            <person name="Gibbs R.A."/>
            <person name="Liu Y."/>
            <person name="Worley K."/>
            <person name="Weinstock G."/>
            <person name="Elsik C.G."/>
            <person name="Reese J.T."/>
            <person name="Elhaik E."/>
            <person name="Landan G."/>
            <person name="Graur D."/>
            <person name="Arensburger P."/>
            <person name="Atkinson P."/>
            <person name="Beeman R.W."/>
            <person name="Beidler J."/>
            <person name="Brown S.J."/>
            <person name="Demuth J.P."/>
            <person name="Drury D.W."/>
            <person name="Du Y.Z."/>
            <person name="Fujiwara H."/>
            <person name="Lorenzen M."/>
            <person name="Maselli V."/>
            <person name="Osanai M."/>
            <person name="Park Y."/>
            <person name="Robertson H.M."/>
            <person name="Tu Z."/>
            <person name="Wang J.J."/>
            <person name="Wang S."/>
            <person name="Richards S."/>
            <person name="Song H."/>
            <person name="Zhang L."/>
            <person name="Sodergren E."/>
            <person name="Werner D."/>
            <person name="Stanke M."/>
            <person name="Morgenstern B."/>
            <person name="Solovyev V."/>
            <person name="Kosarev P."/>
            <person name="Brown G."/>
            <person name="Chen H.C."/>
            <person name="Ermolaeva O."/>
            <person name="Hlavina W."/>
            <person name="Kapustin Y."/>
            <person name="Kiryutin B."/>
            <person name="Kitts P."/>
            <person name="Maglott D."/>
            <person name="Pruitt K."/>
            <person name="Sapojnikov V."/>
            <person name="Souvorov A."/>
            <person name="Mackey A.J."/>
            <person name="Waterhouse R.M."/>
            <person name="Wyder S."/>
            <person name="Zdobnov E.M."/>
            <person name="Zdobnov E.M."/>
            <person name="Wyder S."/>
            <person name="Kriventseva E.V."/>
            <person name="Kadowaki T."/>
            <person name="Bork P."/>
            <person name="Aranda M."/>
            <person name="Bao R."/>
            <person name="Beermann A."/>
            <person name="Berns N."/>
            <person name="Bolognesi R."/>
            <person name="Bonneton F."/>
            <person name="Bopp D."/>
            <person name="Brown S.J."/>
            <person name="Bucher G."/>
            <person name="Butts T."/>
            <person name="Chaumot A."/>
            <person name="Denell R.E."/>
            <person name="Ferrier D.E."/>
            <person name="Friedrich M."/>
            <person name="Gordon C.M."/>
            <person name="Jindra M."/>
            <person name="Klingler M."/>
            <person name="Lan Q."/>
            <person name="Lattorff H.M."/>
            <person name="Laudet V."/>
            <person name="von Levetsow C."/>
            <person name="Liu Z."/>
            <person name="Lutz R."/>
            <person name="Lynch J.A."/>
            <person name="da Fonseca R.N."/>
            <person name="Posnien N."/>
            <person name="Reuter R."/>
            <person name="Roth S."/>
            <person name="Savard J."/>
            <person name="Schinko J.B."/>
            <person name="Schmitt C."/>
            <person name="Schoppmeier M."/>
            <person name="Schroder R."/>
            <person name="Shippy T.D."/>
            <person name="Simonnet F."/>
            <person name="Marques-Souza H."/>
            <person name="Tautz D."/>
            <person name="Tomoyasu Y."/>
            <person name="Trauner J."/>
            <person name="Van der Zee M."/>
            <person name="Vervoort M."/>
            <person name="Wittkopp N."/>
            <person name="Wimmer E.A."/>
            <person name="Yang X."/>
            <person name="Jones A.K."/>
            <person name="Sattelle D.B."/>
            <person name="Ebert P.R."/>
            <person name="Nelson D."/>
            <person name="Scott J.G."/>
            <person name="Beeman R.W."/>
            <person name="Muthukrishnan S."/>
            <person name="Kramer K.J."/>
            <person name="Arakane Y."/>
            <person name="Beeman R.W."/>
            <person name="Zhu Q."/>
            <person name="Hogenkamp D."/>
            <person name="Dixit R."/>
            <person name="Oppert B."/>
            <person name="Jiang H."/>
            <person name="Zou Z."/>
            <person name="Marshall J."/>
            <person name="Elpidina E."/>
            <person name="Vinokurov K."/>
            <person name="Oppert C."/>
            <person name="Zou Z."/>
            <person name="Evans J."/>
            <person name="Lu Z."/>
            <person name="Zhao P."/>
            <person name="Sumathipala N."/>
            <person name="Altincicek B."/>
            <person name="Vilcinskas A."/>
            <person name="Williams M."/>
            <person name="Hultmark D."/>
            <person name="Hetru C."/>
            <person name="Jiang H."/>
            <person name="Grimmelikhuijzen C.J."/>
            <person name="Hauser F."/>
            <person name="Cazzamali G."/>
            <person name="Williamson M."/>
            <person name="Park Y."/>
            <person name="Li B."/>
            <person name="Tanaka Y."/>
            <person name="Predel R."/>
            <person name="Neupert S."/>
            <person name="Schachtner J."/>
            <person name="Verleyen P."/>
            <person name="Raible F."/>
            <person name="Bork P."/>
            <person name="Friedrich M."/>
            <person name="Walden K.K."/>
            <person name="Robertson H.M."/>
            <person name="Angeli S."/>
            <person name="Foret S."/>
            <person name="Bucher G."/>
            <person name="Schuetz S."/>
            <person name="Maleszka R."/>
            <person name="Wimmer E.A."/>
            <person name="Beeman R.W."/>
            <person name="Lorenzen M."/>
            <person name="Tomoyasu Y."/>
            <person name="Miller S.C."/>
            <person name="Grossmann D."/>
            <person name="Bucher G."/>
        </authorList>
    </citation>
    <scope>NUCLEOTIDE SEQUENCE [LARGE SCALE GENOMIC DNA]</scope>
    <source>
        <strain evidence="2 3">Georgia GA2</strain>
    </source>
</reference>
<dbReference type="GO" id="GO:0005737">
    <property type="term" value="C:cytoplasm"/>
    <property type="evidence" value="ECO:0000318"/>
    <property type="project" value="GO_Central"/>
</dbReference>
<reference evidence="2 3" key="2">
    <citation type="journal article" date="2010" name="Nucleic Acids Res.">
        <title>BeetleBase in 2010: revisions to provide comprehensive genomic information for Tribolium castaneum.</title>
        <authorList>
            <person name="Kim H.S."/>
            <person name="Murphy T."/>
            <person name="Xia J."/>
            <person name="Caragea D."/>
            <person name="Park Y."/>
            <person name="Beeman R.W."/>
            <person name="Lorenzen M.D."/>
            <person name="Butcher S."/>
            <person name="Manak J.R."/>
            <person name="Brown S.J."/>
        </authorList>
    </citation>
    <scope>GENOME REANNOTATION</scope>
    <source>
        <strain evidence="2 3">Georgia GA2</strain>
    </source>
</reference>
<accession>D6WKN4</accession>
<name>D6WKN4_TRICA</name>
<feature type="compositionally biased region" description="Basic and acidic residues" evidence="1">
    <location>
        <begin position="322"/>
        <end position="335"/>
    </location>
</feature>
<feature type="compositionally biased region" description="Basic and acidic residues" evidence="1">
    <location>
        <begin position="92"/>
        <end position="110"/>
    </location>
</feature>
<feature type="region of interest" description="Disordered" evidence="1">
    <location>
        <begin position="468"/>
        <end position="523"/>
    </location>
</feature>
<feature type="compositionally biased region" description="Polar residues" evidence="1">
    <location>
        <begin position="635"/>
        <end position="644"/>
    </location>
</feature>
<feature type="compositionally biased region" description="Polar residues" evidence="1">
    <location>
        <begin position="1288"/>
        <end position="1301"/>
    </location>
</feature>
<feature type="region of interest" description="Disordered" evidence="1">
    <location>
        <begin position="583"/>
        <end position="654"/>
    </location>
</feature>
<feature type="compositionally biased region" description="Low complexity" evidence="1">
    <location>
        <begin position="645"/>
        <end position="654"/>
    </location>
</feature>
<dbReference type="InParanoid" id="D6WKN4"/>
<proteinExistence type="predicted"/>
<feature type="compositionally biased region" description="Basic and acidic residues" evidence="1">
    <location>
        <begin position="834"/>
        <end position="846"/>
    </location>
</feature>
<evidence type="ECO:0000313" key="2">
    <source>
        <dbReference type="EMBL" id="EFA03022.2"/>
    </source>
</evidence>
<feature type="region of interest" description="Disordered" evidence="1">
    <location>
        <begin position="988"/>
        <end position="1019"/>
    </location>
</feature>
<feature type="region of interest" description="Disordered" evidence="1">
    <location>
        <begin position="1"/>
        <end position="143"/>
    </location>
</feature>
<dbReference type="FunCoup" id="D6WKN4">
    <property type="interactions" value="13"/>
</dbReference>
<keyword evidence="3" id="KW-1185">Reference proteome</keyword>
<feature type="region of interest" description="Disordered" evidence="1">
    <location>
        <begin position="1282"/>
        <end position="1369"/>
    </location>
</feature>
<dbReference type="eggNOG" id="ENOG502RZEW">
    <property type="taxonomic scope" value="Eukaryota"/>
</dbReference>
<feature type="compositionally biased region" description="Polar residues" evidence="1">
    <location>
        <begin position="7"/>
        <end position="19"/>
    </location>
</feature>
<dbReference type="Proteomes" id="UP000007266">
    <property type="component" value="Linkage group 5"/>
</dbReference>
<feature type="region of interest" description="Disordered" evidence="1">
    <location>
        <begin position="222"/>
        <end position="245"/>
    </location>
</feature>
<dbReference type="KEGG" id="tca:660083"/>
<dbReference type="OrthoDB" id="8197931at2759"/>
<gene>
    <name evidence="2" type="primary">AUGUSTUS-3.0.2_10445</name>
    <name evidence="2" type="ORF">TcasGA2_TC010445</name>
</gene>
<evidence type="ECO:0000256" key="1">
    <source>
        <dbReference type="SAM" id="MobiDB-lite"/>
    </source>
</evidence>
<feature type="compositionally biased region" description="Low complexity" evidence="1">
    <location>
        <begin position="1329"/>
        <end position="1352"/>
    </location>
</feature>
<sequence length="1369" mass="151973">MRLENMDASSSPDSESITPDVNLMSDELNFSPISEEARESGDGDSGAESKESPPEDTTKRLKDKRASKIPVRRKSGHKIEDDALAPILEAPEEFRAEEGHREEPSERDCDNACLAETGDTSWRAEAGGIPSEEPPNQCGNNAVVGDTRALASGDAMNEPAEQSPTTGPSIAIGVAKCAQASGCSRVSTAKVCVAEPPDPSSAPDASAPQLSWKFENGRLVFEEHGPGDSDSDEVAPLSSKDLNRRVDEGRSRLKYLEQKLKEAGITDGPLEQAGDKSADYDANQNIVKCEFDVRQLGSFSPITHWEVYDELEEVTDDTMGIDGERAKHNPDRDNLKSLLKRPGKSKDKRSNRVVFNENKNEFFDADYIILIREECDYDDEDDDGVCTCNQHEMVRLTCCEPNCNCNVYDGYEQTPQSPKFAPPLEFVDAVTLSPPEGYKDMELEEQQLLALQQMARRGQRTAVCRECSGAHDDDEDGDGSQSDNEAGGEANSDHEEQEEKEKTDQSQQTTPTTPPNDSDSPNSQRYILETITMTTVTEQRILREIEEERKTPPTNAVAGGSPINGILKGGKLWKQQSIEATVAKPPEPQQLIDSNVASDEEGGSRRSVRFIESEQNKRDSCDGAPDNSVEETSKTESSNSQPKQSENCSSSISPESTEMMLTFKLGNHVLISNNSLKPNSAVRQLFPCTKQLNGKAEDESIHQYLVTAESLRAFEEAKRSKLPQIIQSGETDESIKRAIERNTLRRSLIRYEPRSKKNVQKTDNSLVERIKQLTCDVDDINQTEEIPLRASPPGEEAKHSPEVNPPKNSDKSFSPSSSSTASSNSSSMSSTYKKITDLFGKRDKMPDTNPTNEPKLTPSLPDLGNGGSHLHEIAEANHVAVSKVNSTNDSRKQFLSTLAPLTACVSGLGNGEEYYYQINNHVGERASVASSVGTEYSLEDIDEGLKTTEEESKKIAPDVLAGTPSASESGDELAMFVQQDASRIERIKKKYQPEQSNKDDEDDEHDDYGFNRRPSVRGIKPRFGSTTEILQQIQNQLQPPAATARVAWPYYSESGLTVDNSKSRNMNQNMQNYQYPNVPEEVKTRNIPPQYRPTSLQDENIYQNCTNQRCIREVYRANGNQTYSSFVKVGGCTEYYQSFPRTRNGRPQSPPPLELSKAYHQTMVYIPYNHIEGYHSPYYQSNDYARVSNQNQINKRYIEPIYQQRIHEEPHYNMLPMKPMVRPPHLMPRSESPVPQFSTARSTQTPLATASYYGTRYRPMVGPWPTDCNYVKANRHSFPSAVPRYPDSVSTDSDSQHSQINGLGYPQKDSLPNSPTKPRFHERGVPEGAAASAPAQDAASQSSSSTMTSPTSPQNPPPPQKPMFYAMNV</sequence>
<feature type="region of interest" description="Disordered" evidence="1">
    <location>
        <begin position="321"/>
        <end position="350"/>
    </location>
</feature>
<dbReference type="HOGENOM" id="CLU_256797_0_0_1"/>
<dbReference type="EMBL" id="KQ971342">
    <property type="protein sequence ID" value="EFA03022.2"/>
    <property type="molecule type" value="Genomic_DNA"/>
</dbReference>
<organism evidence="2 3">
    <name type="scientific">Tribolium castaneum</name>
    <name type="common">Red flour beetle</name>
    <dbReference type="NCBI Taxonomy" id="7070"/>
    <lineage>
        <taxon>Eukaryota</taxon>
        <taxon>Metazoa</taxon>
        <taxon>Ecdysozoa</taxon>
        <taxon>Arthropoda</taxon>
        <taxon>Hexapoda</taxon>
        <taxon>Insecta</taxon>
        <taxon>Pterygota</taxon>
        <taxon>Neoptera</taxon>
        <taxon>Endopterygota</taxon>
        <taxon>Coleoptera</taxon>
        <taxon>Polyphaga</taxon>
        <taxon>Cucujiformia</taxon>
        <taxon>Tenebrionidae</taxon>
        <taxon>Tenebrionidae incertae sedis</taxon>
        <taxon>Tribolium</taxon>
    </lineage>
</organism>
<dbReference type="GO" id="GO:0030036">
    <property type="term" value="P:actin cytoskeleton organization"/>
    <property type="evidence" value="ECO:0000318"/>
    <property type="project" value="GO_Central"/>
</dbReference>
<feature type="compositionally biased region" description="Basic residues" evidence="1">
    <location>
        <begin position="67"/>
        <end position="76"/>
    </location>
</feature>
<feature type="compositionally biased region" description="Low complexity" evidence="1">
    <location>
        <begin position="505"/>
        <end position="523"/>
    </location>
</feature>
<protein>
    <submittedName>
        <fullName evidence="2">Uncharacterized protein</fullName>
    </submittedName>
</protein>
<feature type="compositionally biased region" description="Basic and acidic residues" evidence="1">
    <location>
        <begin position="35"/>
        <end position="66"/>
    </location>
</feature>
<dbReference type="STRING" id="7070.D6WKN4"/>
<feature type="compositionally biased region" description="Low complexity" evidence="1">
    <location>
        <begin position="811"/>
        <end position="830"/>
    </location>
</feature>
<feature type="compositionally biased region" description="Basic and acidic residues" evidence="1">
    <location>
        <begin position="491"/>
        <end position="504"/>
    </location>
</feature>
<feature type="compositionally biased region" description="Basic and acidic residues" evidence="1">
    <location>
        <begin position="609"/>
        <end position="621"/>
    </location>
</feature>
<feature type="region of interest" description="Disordered" evidence="1">
    <location>
        <begin position="782"/>
        <end position="869"/>
    </location>
</feature>
<evidence type="ECO:0000313" key="3">
    <source>
        <dbReference type="Proteomes" id="UP000007266"/>
    </source>
</evidence>